<keyword evidence="2" id="KW-1185">Reference proteome</keyword>
<reference evidence="1" key="1">
    <citation type="submission" date="2021-05" db="EMBL/GenBank/DDBJ databases">
        <title>Diversity, taxonomy and evolution of archaeal viruses of the class Caudoviricetes.</title>
        <authorList>
            <person name="Liu Y."/>
            <person name="Demina T.A."/>
            <person name="Roux S."/>
            <person name="Aiewsakun P."/>
            <person name="Kazlauskas D."/>
            <person name="Simmonds P."/>
            <person name="Prangishvili D."/>
            <person name="Oksanen H.M."/>
            <person name="Krupovic M."/>
        </authorList>
    </citation>
    <scope>NUCLEOTIDE SEQUENCE</scope>
    <source>
        <strain evidence="1">HRTV-27/27</strain>
    </source>
</reference>
<evidence type="ECO:0000313" key="1">
    <source>
        <dbReference type="EMBL" id="UBF22697.1"/>
    </source>
</evidence>
<protein>
    <submittedName>
        <fullName evidence="1">Uncharacterized protein</fullName>
    </submittedName>
</protein>
<name>A0AAE8XXX1_9CAUD</name>
<organism evidence="1 2">
    <name type="scientific">Halorubrum tailed virus 27</name>
    <dbReference type="NCBI Taxonomy" id="2878008"/>
    <lineage>
        <taxon>Viruses</taxon>
        <taxon>Duplodnaviria</taxon>
        <taxon>Heunggongvirae</taxon>
        <taxon>Uroviricota</taxon>
        <taxon>Caudoviricetes</taxon>
        <taxon>Thumleimavirales</taxon>
        <taxon>Hafunaviridae</taxon>
        <taxon>Minorvirus</taxon>
        <taxon>Minorvirus thailandense</taxon>
        <taxon>Minorvirus HRTV27</taxon>
    </lineage>
</organism>
<evidence type="ECO:0000313" key="2">
    <source>
        <dbReference type="Proteomes" id="UP000827260"/>
    </source>
</evidence>
<proteinExistence type="predicted"/>
<dbReference type="Proteomes" id="UP000827260">
    <property type="component" value="Segment"/>
</dbReference>
<accession>A0AAE8XXX1</accession>
<sequence>MLQDFSAGYFLLNADIFCVSFERPSMYVDEVYKLRARTGVDKVLGKLGGRHFEIRPTGSIPDGALGLPASVFEAVDADEGPGPVLIAKESTHSSLDDSGVLP</sequence>
<dbReference type="EMBL" id="MZ334522">
    <property type="protein sequence ID" value="UBF22697.1"/>
    <property type="molecule type" value="Genomic_DNA"/>
</dbReference>
<gene>
    <name evidence="1" type="ORF">HRTV-27_gp4</name>
</gene>